<dbReference type="GO" id="GO:0005183">
    <property type="term" value="F:gonadotropin hormone-releasing hormone activity"/>
    <property type="evidence" value="ECO:0007669"/>
    <property type="project" value="InterPro"/>
</dbReference>
<evidence type="ECO:0000256" key="8">
    <source>
        <dbReference type="ARBA" id="ARBA00023283"/>
    </source>
</evidence>
<evidence type="ECO:0000256" key="3">
    <source>
        <dbReference type="ARBA" id="ARBA00015101"/>
    </source>
</evidence>
<dbReference type="GO" id="GO:0033686">
    <property type="term" value="P:positive regulation of luteinizing hormone secretion"/>
    <property type="evidence" value="ECO:0000303"/>
    <property type="project" value="AgBase"/>
</dbReference>
<dbReference type="GO" id="GO:0043279">
    <property type="term" value="P:response to alkaloid"/>
    <property type="evidence" value="ECO:0000250"/>
    <property type="project" value="AgBase"/>
</dbReference>
<keyword evidence="7" id="KW-0027">Amidation</keyword>
<feature type="chain" id="PRO_5032864749" description="Progonadoliberin-1" evidence="10">
    <location>
        <begin position="24"/>
        <end position="106"/>
    </location>
</feature>
<evidence type="ECO:0000313" key="12">
    <source>
        <dbReference type="Proteomes" id="UP000001645"/>
    </source>
</evidence>
<dbReference type="GeneTree" id="ENSGT00390000008225"/>
<dbReference type="GO" id="GO:0045471">
    <property type="term" value="P:response to ethanol"/>
    <property type="evidence" value="ECO:0007669"/>
    <property type="project" value="Ensembl"/>
</dbReference>
<dbReference type="GO" id="GO:0010468">
    <property type="term" value="P:regulation of gene expression"/>
    <property type="evidence" value="ECO:0007669"/>
    <property type="project" value="Ensembl"/>
</dbReference>
<evidence type="ECO:0000256" key="5">
    <source>
        <dbReference type="ARBA" id="ARBA00022685"/>
    </source>
</evidence>
<sequence>MEKARKISVGVLLFTTSVAICLAQHWSYGLQPGGKRNVENLVESFQEIANEMENLGEAQKAECPGSYQHPSLSNLKETMVSSVDFLLLLWENLRPVQAGKAWGGGV</sequence>
<dbReference type="InterPro" id="IPR002012">
    <property type="entry name" value="GnRH"/>
</dbReference>
<proteinExistence type="inferred from homology"/>
<keyword evidence="4" id="KW-0964">Secreted</keyword>
<evidence type="ECO:0000256" key="1">
    <source>
        <dbReference type="ARBA" id="ARBA00004613"/>
    </source>
</evidence>
<keyword evidence="8" id="KW-0873">Pyrrolidone carboxylic acid</keyword>
<keyword evidence="12" id="KW-1185">Reference proteome</keyword>
<dbReference type="GO" id="GO:0009416">
    <property type="term" value="P:response to light stimulus"/>
    <property type="evidence" value="ECO:0000304"/>
    <property type="project" value="AgBase"/>
</dbReference>
<dbReference type="Proteomes" id="UP000001645">
    <property type="component" value="Chromosome 24"/>
</dbReference>
<accession>G1MQ97</accession>
<protein>
    <recommendedName>
        <fullName evidence="3">Progonadoliberin-1</fullName>
    </recommendedName>
    <alternativeName>
        <fullName evidence="9">Progonadoliberin I</fullName>
    </alternativeName>
</protein>
<dbReference type="InterPro" id="IPR004079">
    <property type="entry name" value="Gonadoliberin_I_precursor"/>
</dbReference>
<dbReference type="PROSITE" id="PS00473">
    <property type="entry name" value="GNRH"/>
    <property type="match status" value="1"/>
</dbReference>
<evidence type="ECO:0000313" key="11">
    <source>
        <dbReference type="Ensembl" id="ENSMGAP00000000241.2"/>
    </source>
</evidence>
<organism evidence="11 12">
    <name type="scientific">Meleagris gallopavo</name>
    <name type="common">Wild turkey</name>
    <dbReference type="NCBI Taxonomy" id="9103"/>
    <lineage>
        <taxon>Eukaryota</taxon>
        <taxon>Metazoa</taxon>
        <taxon>Chordata</taxon>
        <taxon>Craniata</taxon>
        <taxon>Vertebrata</taxon>
        <taxon>Euteleostomi</taxon>
        <taxon>Archelosauria</taxon>
        <taxon>Archosauria</taxon>
        <taxon>Dinosauria</taxon>
        <taxon>Saurischia</taxon>
        <taxon>Theropoda</taxon>
        <taxon>Coelurosauria</taxon>
        <taxon>Aves</taxon>
        <taxon>Neognathae</taxon>
        <taxon>Galloanserae</taxon>
        <taxon>Galliformes</taxon>
        <taxon>Phasianidae</taxon>
        <taxon>Meleagridinae</taxon>
        <taxon>Meleagris</taxon>
    </lineage>
</organism>
<evidence type="ECO:0000256" key="9">
    <source>
        <dbReference type="ARBA" id="ARBA00029761"/>
    </source>
</evidence>
<dbReference type="Ensembl" id="ENSMGAT00000000875.2">
    <property type="protein sequence ID" value="ENSMGAP00000000241.2"/>
    <property type="gene ID" value="ENSMGAG00000000861.2"/>
</dbReference>
<keyword evidence="5" id="KW-0165">Cleavage on pair of basic residues</keyword>
<keyword evidence="10" id="KW-0732">Signal</keyword>
<dbReference type="GO" id="GO:0005615">
    <property type="term" value="C:extracellular space"/>
    <property type="evidence" value="ECO:0007669"/>
    <property type="project" value="Ensembl"/>
</dbReference>
<comment type="similarity">
    <text evidence="2">Belongs to the GnRH family.</text>
</comment>
<dbReference type="PANTHER" id="PTHR10522">
    <property type="entry name" value="GONADOLIBERIN"/>
    <property type="match status" value="1"/>
</dbReference>
<gene>
    <name evidence="11" type="primary">GNRH1</name>
</gene>
<dbReference type="GO" id="GO:0043204">
    <property type="term" value="C:perikaryon"/>
    <property type="evidence" value="ECO:0000250"/>
    <property type="project" value="AgBase"/>
</dbReference>
<dbReference type="InParanoid" id="G1MQ97"/>
<dbReference type="GO" id="GO:0031530">
    <property type="term" value="F:gonadotropin-releasing hormone receptor binding"/>
    <property type="evidence" value="ECO:0007669"/>
    <property type="project" value="TreeGrafter"/>
</dbReference>
<evidence type="ECO:0000256" key="6">
    <source>
        <dbReference type="ARBA" id="ARBA00022702"/>
    </source>
</evidence>
<dbReference type="HOGENOM" id="CLU_2412553_0_0_1"/>
<dbReference type="PRINTS" id="PR01541">
    <property type="entry name" value="GONADOLIBRNI"/>
</dbReference>
<reference evidence="11" key="3">
    <citation type="submission" date="2025-09" db="UniProtKB">
        <authorList>
            <consortium name="Ensembl"/>
        </authorList>
    </citation>
    <scope>IDENTIFICATION</scope>
</reference>
<dbReference type="Bgee" id="ENSMGAG00000000861">
    <property type="expression patterns" value="Expressed in brain"/>
</dbReference>
<keyword evidence="6" id="KW-0372">Hormone</keyword>
<evidence type="ECO:0000256" key="4">
    <source>
        <dbReference type="ARBA" id="ARBA00022525"/>
    </source>
</evidence>
<dbReference type="GO" id="GO:0030424">
    <property type="term" value="C:axon"/>
    <property type="evidence" value="ECO:0000250"/>
    <property type="project" value="AgBase"/>
</dbReference>
<dbReference type="GO" id="GO:0046885">
    <property type="term" value="P:regulation of hormone biosynthetic process"/>
    <property type="evidence" value="ECO:0000304"/>
    <property type="project" value="AgBase"/>
</dbReference>
<evidence type="ECO:0000256" key="10">
    <source>
        <dbReference type="SAM" id="SignalP"/>
    </source>
</evidence>
<evidence type="ECO:0000256" key="7">
    <source>
        <dbReference type="ARBA" id="ARBA00022815"/>
    </source>
</evidence>
<dbReference type="GO" id="GO:2001223">
    <property type="term" value="P:negative regulation of neuron migration"/>
    <property type="evidence" value="ECO:0007669"/>
    <property type="project" value="Ensembl"/>
</dbReference>
<comment type="subcellular location">
    <subcellularLocation>
        <location evidence="1">Secreted</location>
    </subcellularLocation>
</comment>
<reference evidence="11 12" key="1">
    <citation type="journal article" date="2010" name="PLoS Biol.">
        <title>Multi-platform next-generation sequencing of the domestic turkey (Meleagris gallopavo): genome assembly and analysis.</title>
        <authorList>
            <person name="Dalloul R.A."/>
            <person name="Long J.A."/>
            <person name="Zimin A.V."/>
            <person name="Aslam L."/>
            <person name="Beal K."/>
            <person name="Blomberg L.A."/>
            <person name="Bouffard P."/>
            <person name="Burt D.W."/>
            <person name="Crasta O."/>
            <person name="Crooijmans R.P."/>
            <person name="Cooper K."/>
            <person name="Coulombe R.A."/>
            <person name="De S."/>
            <person name="Delany M.E."/>
            <person name="Dodgson J.B."/>
            <person name="Dong J.J."/>
            <person name="Evans C."/>
            <person name="Frederickson K.M."/>
            <person name="Flicek P."/>
            <person name="Florea L."/>
            <person name="Folkerts O."/>
            <person name="Groenen M.A."/>
            <person name="Harkins T.T."/>
            <person name="Herrero J."/>
            <person name="Hoffmann S."/>
            <person name="Megens H.J."/>
            <person name="Jiang A."/>
            <person name="de Jong P."/>
            <person name="Kaiser P."/>
            <person name="Kim H."/>
            <person name="Kim K.W."/>
            <person name="Kim S."/>
            <person name="Langenberger D."/>
            <person name="Lee M.K."/>
            <person name="Lee T."/>
            <person name="Mane S."/>
            <person name="Marcais G."/>
            <person name="Marz M."/>
            <person name="McElroy A.P."/>
            <person name="Modise T."/>
            <person name="Nefedov M."/>
            <person name="Notredame C."/>
            <person name="Paton I.R."/>
            <person name="Payne W.S."/>
            <person name="Pertea G."/>
            <person name="Prickett D."/>
            <person name="Puiu D."/>
            <person name="Qioa D."/>
            <person name="Raineri E."/>
            <person name="Ruffier M."/>
            <person name="Salzberg S.L."/>
            <person name="Schatz M.C."/>
            <person name="Scheuring C."/>
            <person name="Schmidt C.J."/>
            <person name="Schroeder S."/>
            <person name="Searle S.M."/>
            <person name="Smith E.J."/>
            <person name="Smith J."/>
            <person name="Sonstegard T.S."/>
            <person name="Stadler P.F."/>
            <person name="Tafer H."/>
            <person name="Tu Z.J."/>
            <person name="Van Tassell C.P."/>
            <person name="Vilella A.J."/>
            <person name="Williams K.P."/>
            <person name="Yorke J.A."/>
            <person name="Zhang L."/>
            <person name="Zhang H.B."/>
            <person name="Zhang X."/>
            <person name="Zhang Y."/>
            <person name="Reed K.M."/>
        </authorList>
    </citation>
    <scope>NUCLEOTIDE SEQUENCE [LARGE SCALE GENOMIC DNA]</scope>
</reference>
<name>G1MQ97_MELGA</name>
<dbReference type="GO" id="GO:2000354">
    <property type="term" value="P:regulation of ovarian follicle development"/>
    <property type="evidence" value="ECO:0007669"/>
    <property type="project" value="Ensembl"/>
</dbReference>
<dbReference type="GO" id="GO:1904014">
    <property type="term" value="P:response to serotonin"/>
    <property type="evidence" value="ECO:0000250"/>
    <property type="project" value="AgBase"/>
</dbReference>
<dbReference type="PANTHER" id="PTHR10522:SF0">
    <property type="entry name" value="PROGONADOLIBERIN-1"/>
    <property type="match status" value="1"/>
</dbReference>
<dbReference type="InterPro" id="IPR019792">
    <property type="entry name" value="Gonadoliberin"/>
</dbReference>
<dbReference type="FunCoup" id="G1MQ97">
    <property type="interactions" value="24"/>
</dbReference>
<dbReference type="GO" id="GO:0048545">
    <property type="term" value="P:response to steroid hormone"/>
    <property type="evidence" value="ECO:0007669"/>
    <property type="project" value="Ensembl"/>
</dbReference>
<dbReference type="AlphaFoldDB" id="G1MQ97"/>
<evidence type="ECO:0000256" key="2">
    <source>
        <dbReference type="ARBA" id="ARBA00010968"/>
    </source>
</evidence>
<reference evidence="11" key="2">
    <citation type="submission" date="2025-08" db="UniProtKB">
        <authorList>
            <consortium name="Ensembl"/>
        </authorList>
    </citation>
    <scope>IDENTIFICATION</scope>
</reference>
<feature type="signal peptide" evidence="10">
    <location>
        <begin position="1"/>
        <end position="23"/>
    </location>
</feature>